<keyword evidence="3" id="KW-1185">Reference proteome</keyword>
<dbReference type="SUPFAM" id="SSF56281">
    <property type="entry name" value="Metallo-hydrolase/oxidoreductase"/>
    <property type="match status" value="1"/>
</dbReference>
<comment type="caution">
    <text evidence="2">The sequence shown here is derived from an EMBL/GenBank/DDBJ whole genome shotgun (WGS) entry which is preliminary data.</text>
</comment>
<dbReference type="InterPro" id="IPR001279">
    <property type="entry name" value="Metallo-B-lactamas"/>
</dbReference>
<dbReference type="Pfam" id="PF00753">
    <property type="entry name" value="Lactamase_B"/>
    <property type="match status" value="1"/>
</dbReference>
<organism evidence="2 3">
    <name type="scientific">Streptomyces doebereineriae</name>
    <dbReference type="NCBI Taxonomy" id="3075528"/>
    <lineage>
        <taxon>Bacteria</taxon>
        <taxon>Bacillati</taxon>
        <taxon>Actinomycetota</taxon>
        <taxon>Actinomycetes</taxon>
        <taxon>Kitasatosporales</taxon>
        <taxon>Streptomycetaceae</taxon>
        <taxon>Streptomyces</taxon>
    </lineage>
</organism>
<protein>
    <submittedName>
        <fullName evidence="2">MBL fold metallo-hydrolase</fullName>
    </submittedName>
</protein>
<evidence type="ECO:0000313" key="3">
    <source>
        <dbReference type="Proteomes" id="UP001183824"/>
    </source>
</evidence>
<accession>A0ABU2V2A6</accession>
<feature type="domain" description="Metallo-beta-lactamase" evidence="1">
    <location>
        <begin position="34"/>
        <end position="221"/>
    </location>
</feature>
<dbReference type="RefSeq" id="WP_311712794.1">
    <property type="nucleotide sequence ID" value="NZ_JAVREZ010000001.1"/>
</dbReference>
<dbReference type="Proteomes" id="UP001183824">
    <property type="component" value="Unassembled WGS sequence"/>
</dbReference>
<reference evidence="3" key="1">
    <citation type="submission" date="2023-07" db="EMBL/GenBank/DDBJ databases">
        <title>30 novel species of actinomycetes from the DSMZ collection.</title>
        <authorList>
            <person name="Nouioui I."/>
        </authorList>
    </citation>
    <scope>NUCLEOTIDE SEQUENCE [LARGE SCALE GENOMIC DNA]</scope>
    <source>
        <strain evidence="3">DSM 41640</strain>
    </source>
</reference>
<proteinExistence type="predicted"/>
<dbReference type="InterPro" id="IPR036866">
    <property type="entry name" value="RibonucZ/Hydroxyglut_hydro"/>
</dbReference>
<dbReference type="PANTHER" id="PTHR42951:SF14">
    <property type="entry name" value="METALLO-BETA-LACTAMASE SUPERFAMILY PROTEIN"/>
    <property type="match status" value="1"/>
</dbReference>
<sequence length="282" mass="31272">MPQSQLTYEVFVAPGIPTTVTDLPPDLDRRMWSPISSTLIQGERDAVLVDPLMTVAQADALSEWVAARGKRLTAVYITHAHGDHWFGLAKILRDFPKARALALPHVVERMQAQSSPDFVKSFWNARFPGQIPEDLVPAQPMDEPFIELEGHRLEAIPLGHTDTDDTTCLHVPSLQLVVAGDAVYNNVHLYLAESSQKGRQEWLAALDRIETLTPRLVVAGHKDPQAPDTAAAIEETRAYIHDFARLEQDATSALELYEAMLKIHPDRINRGALWGSARVALG</sequence>
<name>A0ABU2V2A6_9ACTN</name>
<dbReference type="Gene3D" id="3.60.15.10">
    <property type="entry name" value="Ribonuclease Z/Hydroxyacylglutathione hydrolase-like"/>
    <property type="match status" value="1"/>
</dbReference>
<dbReference type="PANTHER" id="PTHR42951">
    <property type="entry name" value="METALLO-BETA-LACTAMASE DOMAIN-CONTAINING"/>
    <property type="match status" value="1"/>
</dbReference>
<evidence type="ECO:0000259" key="1">
    <source>
        <dbReference type="SMART" id="SM00849"/>
    </source>
</evidence>
<evidence type="ECO:0000313" key="2">
    <source>
        <dbReference type="EMBL" id="MDT0479425.1"/>
    </source>
</evidence>
<dbReference type="InterPro" id="IPR050855">
    <property type="entry name" value="NDM-1-like"/>
</dbReference>
<dbReference type="SMART" id="SM00849">
    <property type="entry name" value="Lactamase_B"/>
    <property type="match status" value="1"/>
</dbReference>
<dbReference type="EMBL" id="JAVREZ010000001">
    <property type="protein sequence ID" value="MDT0479425.1"/>
    <property type="molecule type" value="Genomic_DNA"/>
</dbReference>
<dbReference type="CDD" id="cd07739">
    <property type="entry name" value="metallo-hydrolase-like_MBL-fold"/>
    <property type="match status" value="1"/>
</dbReference>
<gene>
    <name evidence="2" type="ORF">RNB18_04360</name>
</gene>